<protein>
    <submittedName>
        <fullName evidence="1">Uncharacterized protein</fullName>
    </submittedName>
</protein>
<name>A0A1S1U9T0_9BURK</name>
<comment type="caution">
    <text evidence="1">The sequence shown here is derived from an EMBL/GenBank/DDBJ whole genome shotgun (WGS) entry which is preliminary data.</text>
</comment>
<reference evidence="1 2" key="1">
    <citation type="submission" date="2015-06" db="EMBL/GenBank/DDBJ databases">
        <title>Draft genome sequencing of a biphenyl-degrading bacterium, Janthinobacterium lividum MEG1.</title>
        <authorList>
            <person name="Shimodaira J."/>
            <person name="Hatta T."/>
        </authorList>
    </citation>
    <scope>NUCLEOTIDE SEQUENCE [LARGE SCALE GENOMIC DNA]</scope>
    <source>
        <strain evidence="1 2">MEG1</strain>
    </source>
</reference>
<gene>
    <name evidence="1" type="ORF">AKG95_06930</name>
</gene>
<organism evidence="1 2">
    <name type="scientific">Janthinobacterium lividum</name>
    <dbReference type="NCBI Taxonomy" id="29581"/>
    <lineage>
        <taxon>Bacteria</taxon>
        <taxon>Pseudomonadati</taxon>
        <taxon>Pseudomonadota</taxon>
        <taxon>Betaproteobacteria</taxon>
        <taxon>Burkholderiales</taxon>
        <taxon>Oxalobacteraceae</taxon>
        <taxon>Janthinobacterium</taxon>
    </lineage>
</organism>
<proteinExistence type="predicted"/>
<dbReference type="AlphaFoldDB" id="A0A1S1U9T0"/>
<accession>A0A1S1U9T0</accession>
<dbReference type="EMBL" id="LFKP01000005">
    <property type="protein sequence ID" value="OHV97036.1"/>
    <property type="molecule type" value="Genomic_DNA"/>
</dbReference>
<evidence type="ECO:0000313" key="1">
    <source>
        <dbReference type="EMBL" id="OHV97036.1"/>
    </source>
</evidence>
<evidence type="ECO:0000313" key="2">
    <source>
        <dbReference type="Proteomes" id="UP000179840"/>
    </source>
</evidence>
<dbReference type="Proteomes" id="UP000179840">
    <property type="component" value="Unassembled WGS sequence"/>
</dbReference>
<sequence>MKLDTSGVQLQIPCPNCQQKISETIGRLKDDLNVTCTSCGTAFAVNSTEFDKGVEAAEKMLADFGRSLKNSFK</sequence>